<evidence type="ECO:0000313" key="1">
    <source>
        <dbReference type="EMBL" id="MWA07409.1"/>
    </source>
</evidence>
<name>A0A6I4MXS4_9ACTN</name>
<keyword evidence="2" id="KW-1185">Reference proteome</keyword>
<dbReference type="AlphaFoldDB" id="A0A6I4MXS4"/>
<dbReference type="RefSeq" id="WP_151600345.1">
    <property type="nucleotide sequence ID" value="NZ_WBMS02000073.1"/>
</dbReference>
<evidence type="ECO:0000313" key="2">
    <source>
        <dbReference type="Proteomes" id="UP000462055"/>
    </source>
</evidence>
<dbReference type="InterPro" id="IPR046053">
    <property type="entry name" value="DUF6011"/>
</dbReference>
<dbReference type="Pfam" id="PF19474">
    <property type="entry name" value="DUF6011"/>
    <property type="match status" value="1"/>
</dbReference>
<reference evidence="1" key="1">
    <citation type="submission" date="2019-12" db="EMBL/GenBank/DDBJ databases">
        <title>Actinomadura physcomitrii sp. nov., a novel actinomycete isolated from moss [Physcomitrium sphaericum (Ludw) Fuernr].</title>
        <authorList>
            <person name="Zhuang X."/>
        </authorList>
    </citation>
    <scope>NUCLEOTIDE SEQUENCE [LARGE SCALE GENOMIC DNA]</scope>
    <source>
        <strain evidence="1">LD22</strain>
    </source>
</reference>
<proteinExistence type="predicted"/>
<protein>
    <recommendedName>
        <fullName evidence="3">SWIM-type domain-containing protein</fullName>
    </recommendedName>
</protein>
<sequence length="114" mass="12108">MAKHQGETATCKRCRATLRSAASVARGMGPTCARLDRQERAARAAGFKPSAIDKARQLIADRAIVPLRGRRVFAVVSSSGTDRCLTAPQTCNCPAGLKARHACYHRAAATMLAA</sequence>
<evidence type="ECO:0008006" key="3">
    <source>
        <dbReference type="Google" id="ProtNLM"/>
    </source>
</evidence>
<dbReference type="Proteomes" id="UP000462055">
    <property type="component" value="Unassembled WGS sequence"/>
</dbReference>
<organism evidence="1 2">
    <name type="scientific">Actinomadura physcomitrii</name>
    <dbReference type="NCBI Taxonomy" id="2650748"/>
    <lineage>
        <taxon>Bacteria</taxon>
        <taxon>Bacillati</taxon>
        <taxon>Actinomycetota</taxon>
        <taxon>Actinomycetes</taxon>
        <taxon>Streptosporangiales</taxon>
        <taxon>Thermomonosporaceae</taxon>
        <taxon>Actinomadura</taxon>
    </lineage>
</organism>
<comment type="caution">
    <text evidence="1">The sequence shown here is derived from an EMBL/GenBank/DDBJ whole genome shotgun (WGS) entry which is preliminary data.</text>
</comment>
<dbReference type="EMBL" id="WBMS02000073">
    <property type="protein sequence ID" value="MWA07409.1"/>
    <property type="molecule type" value="Genomic_DNA"/>
</dbReference>
<accession>A0A6I4MXS4</accession>
<gene>
    <name evidence="1" type="ORF">F8568_045215</name>
</gene>